<evidence type="ECO:0000313" key="1">
    <source>
        <dbReference type="EMBL" id="KAJ4719329.1"/>
    </source>
</evidence>
<protein>
    <submittedName>
        <fullName evidence="1">Pentatricopeptide repeat-containing protein</fullName>
    </submittedName>
</protein>
<proteinExistence type="predicted"/>
<gene>
    <name evidence="1" type="ORF">OWV82_007324</name>
</gene>
<name>A0ACC1Y8D1_MELAZ</name>
<sequence>MSTTTSKTLPWHLKPEEISAKNIHTSQLSQKNILKLLNTKCSTSWQHLKQAHAVILKSGQFQDHYVSGTLVKCYANIRFGNLDLALNVFFSVPSPNVFVWNTVLRGCLEHNEPWKVIRLYYKMVAGDSRPNKFTYPTVFKACTISEADKEGMQVHAHVVKNGLCGDVHIKSSGIQMYASFGCVTEASRILDDGGDLDVICWNAMIDGYLKCGEIEAAKELFKSMSGRNIGSYNAMISGLARFGMFQEARKLFDDMSDKDEISWSAMIDGYIKGGCHKEALEVFNEMQRENNIRPRQFVISSVLSACANLGAFDQGRWIHAYVKKNSMYLDAVLGTALIDMYAKCARLDMAWEVFENMKVKEVFSWNAMIGGLAMHGRAEDAIELFFKMQSEKMRPDGITFLCILKACAHAGMVEEGVSALNDMKKMYNIEPEIEHYGCVVDLLGRAGFLAEAEEVINSMPMEPNAAVWGALLGACRKHGNVELGERVGKILLEMEPENSGRYAVLSNIYAKEGRWEDVAEVRKLMKERGIKTNPGTSMIDLNGVVHEFKIGDGSHPQVEEIYLMLESIVEKLKMEGYSPKSSQVLFDVDEVEKETAVKYHSEKLAIAFGFINTDPGTTIRIVKNLRVCEDCHSATKLISKVYKRDIIVRDRVRFHHFRNGKCSCNDFW</sequence>
<accession>A0ACC1Y8D1</accession>
<dbReference type="Proteomes" id="UP001164539">
    <property type="component" value="Chromosome 4"/>
</dbReference>
<comment type="caution">
    <text evidence="1">The sequence shown here is derived from an EMBL/GenBank/DDBJ whole genome shotgun (WGS) entry which is preliminary data.</text>
</comment>
<evidence type="ECO:0000313" key="2">
    <source>
        <dbReference type="Proteomes" id="UP001164539"/>
    </source>
</evidence>
<dbReference type="EMBL" id="CM051397">
    <property type="protein sequence ID" value="KAJ4719329.1"/>
    <property type="molecule type" value="Genomic_DNA"/>
</dbReference>
<keyword evidence="2" id="KW-1185">Reference proteome</keyword>
<reference evidence="1 2" key="1">
    <citation type="journal article" date="2023" name="Science">
        <title>Complex scaffold remodeling in plant triterpene biosynthesis.</title>
        <authorList>
            <person name="De La Pena R."/>
            <person name="Hodgson H."/>
            <person name="Liu J.C."/>
            <person name="Stephenson M.J."/>
            <person name="Martin A.C."/>
            <person name="Owen C."/>
            <person name="Harkess A."/>
            <person name="Leebens-Mack J."/>
            <person name="Jimenez L.E."/>
            <person name="Osbourn A."/>
            <person name="Sattely E.S."/>
        </authorList>
    </citation>
    <scope>NUCLEOTIDE SEQUENCE [LARGE SCALE GENOMIC DNA]</scope>
    <source>
        <strain evidence="2">cv. JPN11</strain>
        <tissue evidence="1">Leaf</tissue>
    </source>
</reference>
<organism evidence="1 2">
    <name type="scientific">Melia azedarach</name>
    <name type="common">Chinaberry tree</name>
    <dbReference type="NCBI Taxonomy" id="155640"/>
    <lineage>
        <taxon>Eukaryota</taxon>
        <taxon>Viridiplantae</taxon>
        <taxon>Streptophyta</taxon>
        <taxon>Embryophyta</taxon>
        <taxon>Tracheophyta</taxon>
        <taxon>Spermatophyta</taxon>
        <taxon>Magnoliopsida</taxon>
        <taxon>eudicotyledons</taxon>
        <taxon>Gunneridae</taxon>
        <taxon>Pentapetalae</taxon>
        <taxon>rosids</taxon>
        <taxon>malvids</taxon>
        <taxon>Sapindales</taxon>
        <taxon>Meliaceae</taxon>
        <taxon>Melia</taxon>
    </lineage>
</organism>